<name>A0A0G0VFR3_9BACT</name>
<sequence>MFEMMTYRTKRILGIITLIAVTILMGALLYFAFTAAPMIQEEPTIPTEEGAAGGLIGAPEAGERTPVQDQTSGALQPSPVAIGGPTFTQRLTATVVTSPTLIEGTGIAFYNNQDGRFYKIDESGELIALSSAAFPKAESVVFADTADIAVIEFPDGTNIIYNFLTDQQTTLPSHWEEFDFSSDGENVVSKSMASDSSQNTLVSSSSDGSRTEVLTPLGTNTDKVTVNYSTNNSIVGFSQTGASSLGFGRYEIYLIGSDGEESGNLIVEGGNFAASWSPTSTYLLYSVAWSANNDRPSLWVSSGTGDVGSNRMNLGVETWVEKCTFKNDLSIICAVPDEATDASGLDHRLITATDSLYEINLKTGTKKLLGYPTLDMQMFNLSVSDDDSILYFLDAYGRLNFMNLK</sequence>
<feature type="compositionally biased region" description="Polar residues" evidence="1">
    <location>
        <begin position="192"/>
        <end position="208"/>
    </location>
</feature>
<protein>
    <submittedName>
        <fullName evidence="2">Uncharacterized protein</fullName>
    </submittedName>
</protein>
<dbReference type="SUPFAM" id="SSF50998">
    <property type="entry name" value="Quinoprotein alcohol dehydrogenase-like"/>
    <property type="match status" value="1"/>
</dbReference>
<evidence type="ECO:0000256" key="1">
    <source>
        <dbReference type="SAM" id="MobiDB-lite"/>
    </source>
</evidence>
<reference evidence="2 3" key="1">
    <citation type="journal article" date="2015" name="Nature">
        <title>rRNA introns, odd ribosomes, and small enigmatic genomes across a large radiation of phyla.</title>
        <authorList>
            <person name="Brown C.T."/>
            <person name="Hug L.A."/>
            <person name="Thomas B.C."/>
            <person name="Sharon I."/>
            <person name="Castelle C.J."/>
            <person name="Singh A."/>
            <person name="Wilkins M.J."/>
            <person name="Williams K.H."/>
            <person name="Banfield J.F."/>
        </authorList>
    </citation>
    <scope>NUCLEOTIDE SEQUENCE [LARGE SCALE GENOMIC DNA]</scope>
</reference>
<organism evidence="2 3">
    <name type="scientific">Candidatus Uhrbacteria bacterium GW2011_GWC1_41_20</name>
    <dbReference type="NCBI Taxonomy" id="1618983"/>
    <lineage>
        <taxon>Bacteria</taxon>
        <taxon>Candidatus Uhriibacteriota</taxon>
    </lineage>
</organism>
<proteinExistence type="predicted"/>
<comment type="caution">
    <text evidence="2">The sequence shown here is derived from an EMBL/GenBank/DDBJ whole genome shotgun (WGS) entry which is preliminary data.</text>
</comment>
<dbReference type="InterPro" id="IPR011042">
    <property type="entry name" value="6-blade_b-propeller_TolB-like"/>
</dbReference>
<dbReference type="InterPro" id="IPR011047">
    <property type="entry name" value="Quinoprotein_ADH-like_sf"/>
</dbReference>
<evidence type="ECO:0000313" key="2">
    <source>
        <dbReference type="EMBL" id="KKR99628.1"/>
    </source>
</evidence>
<evidence type="ECO:0000313" key="3">
    <source>
        <dbReference type="Proteomes" id="UP000033930"/>
    </source>
</evidence>
<feature type="region of interest" description="Disordered" evidence="1">
    <location>
        <begin position="192"/>
        <end position="211"/>
    </location>
</feature>
<feature type="region of interest" description="Disordered" evidence="1">
    <location>
        <begin position="48"/>
        <end position="75"/>
    </location>
</feature>
<dbReference type="AlphaFoldDB" id="A0A0G0VFR3"/>
<accession>A0A0G0VFR3</accession>
<dbReference type="Proteomes" id="UP000033930">
    <property type="component" value="Unassembled WGS sequence"/>
</dbReference>
<dbReference type="EMBL" id="LCAW01000004">
    <property type="protein sequence ID" value="KKR99628.1"/>
    <property type="molecule type" value="Genomic_DNA"/>
</dbReference>
<gene>
    <name evidence="2" type="ORF">UU50_C0004G0009</name>
</gene>
<dbReference type="Gene3D" id="2.120.10.30">
    <property type="entry name" value="TolB, C-terminal domain"/>
    <property type="match status" value="1"/>
</dbReference>